<proteinExistence type="predicted"/>
<reference evidence="3" key="1">
    <citation type="journal article" date="2015" name="Nat. Genet.">
        <title>The genome and transcriptome of the zoonotic hookworm Ancylostoma ceylanicum identify infection-specific gene families.</title>
        <authorList>
            <person name="Schwarz E.M."/>
            <person name="Hu Y."/>
            <person name="Antoshechkin I."/>
            <person name="Miller M.M."/>
            <person name="Sternberg P.W."/>
            <person name="Aroian R.V."/>
        </authorList>
    </citation>
    <scope>NUCLEOTIDE SEQUENCE</scope>
    <source>
        <strain evidence="3">HY135</strain>
    </source>
</reference>
<dbReference type="AlphaFoldDB" id="A0A016VS16"/>
<sequence length="98" mass="11310">MNVKGRILENSNENEQILTSNTRRNPNLIRKRTTLEGNVENFPQAHVICQAVRRCFLMTPSENHPWTPGMSGSREVVDGLPRGHQTRLMFLQRLRLNS</sequence>
<evidence type="ECO:0000313" key="3">
    <source>
        <dbReference type="Proteomes" id="UP000024635"/>
    </source>
</evidence>
<evidence type="ECO:0000313" key="2">
    <source>
        <dbReference type="EMBL" id="EYC29852.1"/>
    </source>
</evidence>
<dbReference type="EMBL" id="JARK01001341">
    <property type="protein sequence ID" value="EYC29852.1"/>
    <property type="molecule type" value="Genomic_DNA"/>
</dbReference>
<name>A0A016VS16_9BILA</name>
<dbReference type="Proteomes" id="UP000024635">
    <property type="component" value="Unassembled WGS sequence"/>
</dbReference>
<organism evidence="2 3">
    <name type="scientific">Ancylostoma ceylanicum</name>
    <dbReference type="NCBI Taxonomy" id="53326"/>
    <lineage>
        <taxon>Eukaryota</taxon>
        <taxon>Metazoa</taxon>
        <taxon>Ecdysozoa</taxon>
        <taxon>Nematoda</taxon>
        <taxon>Chromadorea</taxon>
        <taxon>Rhabditida</taxon>
        <taxon>Rhabditina</taxon>
        <taxon>Rhabditomorpha</taxon>
        <taxon>Strongyloidea</taxon>
        <taxon>Ancylostomatidae</taxon>
        <taxon>Ancylostomatinae</taxon>
        <taxon>Ancylostoma</taxon>
    </lineage>
</organism>
<accession>A0A016VS16</accession>
<keyword evidence="3" id="KW-1185">Reference proteome</keyword>
<feature type="region of interest" description="Disordered" evidence="1">
    <location>
        <begin position="1"/>
        <end position="29"/>
    </location>
</feature>
<protein>
    <submittedName>
        <fullName evidence="2">Uncharacterized protein</fullName>
    </submittedName>
</protein>
<comment type="caution">
    <text evidence="2">The sequence shown here is derived from an EMBL/GenBank/DDBJ whole genome shotgun (WGS) entry which is preliminary data.</text>
</comment>
<evidence type="ECO:0000256" key="1">
    <source>
        <dbReference type="SAM" id="MobiDB-lite"/>
    </source>
</evidence>
<gene>
    <name evidence="2" type="primary">Acey_s0005.g2294</name>
    <name evidence="2" type="ORF">Y032_0005g2294</name>
</gene>
<feature type="compositionally biased region" description="Polar residues" evidence="1">
    <location>
        <begin position="9"/>
        <end position="25"/>
    </location>
</feature>